<evidence type="ECO:0008006" key="3">
    <source>
        <dbReference type="Google" id="ProtNLM"/>
    </source>
</evidence>
<dbReference type="InterPro" id="IPR012340">
    <property type="entry name" value="NA-bd_OB-fold"/>
</dbReference>
<sequence length="131" mass="14539">MGEKVANCKESKWGKVTWIPFFPLLSKGVSRKNRRSLPAMDPNTLIELLSAMDGETGVQIILEVLKARPGISPQVIKFACPALTYAPARGMQERRCRGVLKNFNQEKGYGFIASPEIEAIFGTDTFVHAKQ</sequence>
<accession>A0A813GKH9</accession>
<dbReference type="AlphaFoldDB" id="A0A813GKH9"/>
<comment type="caution">
    <text evidence="1">The sequence shown here is derived from an EMBL/GenBank/DDBJ whole genome shotgun (WGS) entry which is preliminary data.</text>
</comment>
<dbReference type="OrthoDB" id="425383at2759"/>
<evidence type="ECO:0000313" key="1">
    <source>
        <dbReference type="EMBL" id="CAE8627566.1"/>
    </source>
</evidence>
<dbReference type="EMBL" id="CAJNNV010029209">
    <property type="protein sequence ID" value="CAE8627566.1"/>
    <property type="molecule type" value="Genomic_DNA"/>
</dbReference>
<dbReference type="Proteomes" id="UP000654075">
    <property type="component" value="Unassembled WGS sequence"/>
</dbReference>
<gene>
    <name evidence="1" type="ORF">PGLA1383_LOCUS44297</name>
</gene>
<dbReference type="Gene3D" id="2.40.50.140">
    <property type="entry name" value="Nucleic acid-binding proteins"/>
    <property type="match status" value="1"/>
</dbReference>
<evidence type="ECO:0000313" key="2">
    <source>
        <dbReference type="Proteomes" id="UP000654075"/>
    </source>
</evidence>
<keyword evidence="2" id="KW-1185">Reference proteome</keyword>
<name>A0A813GKH9_POLGL</name>
<protein>
    <recommendedName>
        <fullName evidence="3">CSD domain-containing protein</fullName>
    </recommendedName>
</protein>
<feature type="non-terminal residue" evidence="1">
    <location>
        <position position="131"/>
    </location>
</feature>
<organism evidence="1 2">
    <name type="scientific">Polarella glacialis</name>
    <name type="common">Dinoflagellate</name>
    <dbReference type="NCBI Taxonomy" id="89957"/>
    <lineage>
        <taxon>Eukaryota</taxon>
        <taxon>Sar</taxon>
        <taxon>Alveolata</taxon>
        <taxon>Dinophyceae</taxon>
        <taxon>Suessiales</taxon>
        <taxon>Suessiaceae</taxon>
        <taxon>Polarella</taxon>
    </lineage>
</organism>
<reference evidence="1" key="1">
    <citation type="submission" date="2021-02" db="EMBL/GenBank/DDBJ databases">
        <authorList>
            <person name="Dougan E. K."/>
            <person name="Rhodes N."/>
            <person name="Thang M."/>
            <person name="Chan C."/>
        </authorList>
    </citation>
    <scope>NUCLEOTIDE SEQUENCE</scope>
</reference>
<dbReference type="SUPFAM" id="SSF50249">
    <property type="entry name" value="Nucleic acid-binding proteins"/>
    <property type="match status" value="1"/>
</dbReference>
<proteinExistence type="predicted"/>